<proteinExistence type="predicted"/>
<dbReference type="OrthoDB" id="9796999at2"/>
<dbReference type="AlphaFoldDB" id="A0A430J5Y6"/>
<accession>A0A430J5Y6</accession>
<dbReference type="RefSeq" id="WP_126144640.1">
    <property type="nucleotide sequence ID" value="NZ_RXHU01000109.1"/>
</dbReference>
<reference evidence="1 2" key="1">
    <citation type="submission" date="2018-12" db="EMBL/GenBank/DDBJ databases">
        <title>Bacillus ochoae sp. nov., Paenibacillus whitsoniae sp. nov., Paenibacillus spiritus sp. nov. Isolated from the Mars Exploration Rover during spacecraft assembly.</title>
        <authorList>
            <person name="Seuylemezian A."/>
            <person name="Vaishampayan P."/>
        </authorList>
    </citation>
    <scope>NUCLEOTIDE SEQUENCE [LARGE SCALE GENOMIC DNA]</scope>
    <source>
        <strain evidence="1 2">MER 54</strain>
    </source>
</reference>
<dbReference type="Proteomes" id="UP000276128">
    <property type="component" value="Unassembled WGS sequence"/>
</dbReference>
<comment type="caution">
    <text evidence="1">The sequence shown here is derived from an EMBL/GenBank/DDBJ whole genome shotgun (WGS) entry which is preliminary data.</text>
</comment>
<name>A0A430J5Y6_9BACL</name>
<evidence type="ECO:0000313" key="1">
    <source>
        <dbReference type="EMBL" id="RTE02995.1"/>
    </source>
</evidence>
<keyword evidence="2" id="KW-1185">Reference proteome</keyword>
<gene>
    <name evidence="1" type="ORF">EJQ19_28575</name>
</gene>
<organism evidence="1 2">
    <name type="scientific">Paenibacillus whitsoniae</name>
    <dbReference type="NCBI Taxonomy" id="2496558"/>
    <lineage>
        <taxon>Bacteria</taxon>
        <taxon>Bacillati</taxon>
        <taxon>Bacillota</taxon>
        <taxon>Bacilli</taxon>
        <taxon>Bacillales</taxon>
        <taxon>Paenibacillaceae</taxon>
        <taxon>Paenibacillus</taxon>
    </lineage>
</organism>
<evidence type="ECO:0000313" key="2">
    <source>
        <dbReference type="Proteomes" id="UP000276128"/>
    </source>
</evidence>
<dbReference type="EMBL" id="RXHU01000109">
    <property type="protein sequence ID" value="RTE02995.1"/>
    <property type="molecule type" value="Genomic_DNA"/>
</dbReference>
<protein>
    <submittedName>
        <fullName evidence="1">Bacteriocin-protection protein</fullName>
    </submittedName>
</protein>
<dbReference type="Pfam" id="PF13376">
    <property type="entry name" value="OmdA"/>
    <property type="match status" value="1"/>
</dbReference>
<sequence>MASKPELPVLHVEHQAAWENWLSQQHDTSPGVRLRIAKKGSGLSSVTYEEALESALCYGWIDSQKEKGDEQSWLQRFTPRGPKSLWSLVNKEKAERLIAEGRMKPSGLSAIETAKQNGQWDKAYASQSRAAVPDDFAEALARSSKAKAFFETLDSTNRYAMIFRIQQVKKAETRSKKIEQYIEMLEKGEKIYS</sequence>